<feature type="compositionally biased region" description="Polar residues" evidence="1">
    <location>
        <begin position="255"/>
        <end position="267"/>
    </location>
</feature>
<keyword evidence="5" id="KW-1185">Reference proteome</keyword>
<dbReference type="InterPro" id="IPR036390">
    <property type="entry name" value="WH_DNA-bd_sf"/>
</dbReference>
<protein>
    <submittedName>
        <fullName evidence="4">Replication initiation protein RepC</fullName>
    </submittedName>
</protein>
<accession>A0A2S9IT92</accession>
<reference evidence="4 5" key="1">
    <citation type="submission" date="2018-02" db="EMBL/GenBank/DDBJ databases">
        <title>The draft genome of Phyllobacterium sp. 1N-3.</title>
        <authorList>
            <person name="Liu L."/>
            <person name="Li L."/>
            <person name="Zhang X."/>
            <person name="Wang T."/>
            <person name="Liang L."/>
        </authorList>
    </citation>
    <scope>NUCLEOTIDE SEQUENCE [LARGE SCALE GENOMIC DNA]</scope>
    <source>
        <strain evidence="4 5">1N-3</strain>
    </source>
</reference>
<evidence type="ECO:0000259" key="2">
    <source>
        <dbReference type="Pfam" id="PF03428"/>
    </source>
</evidence>
<dbReference type="EMBL" id="PVBR01000006">
    <property type="protein sequence ID" value="PRD43721.1"/>
    <property type="molecule type" value="Genomic_DNA"/>
</dbReference>
<feature type="region of interest" description="Disordered" evidence="1">
    <location>
        <begin position="245"/>
        <end position="288"/>
    </location>
</feature>
<dbReference type="Pfam" id="PF03428">
    <property type="entry name" value="RP-C"/>
    <property type="match status" value="1"/>
</dbReference>
<gene>
    <name evidence="4" type="ORF">C5748_10780</name>
</gene>
<dbReference type="Pfam" id="PF11800">
    <property type="entry name" value="RP-C_C"/>
    <property type="match status" value="1"/>
</dbReference>
<proteinExistence type="predicted"/>
<feature type="region of interest" description="Disordered" evidence="1">
    <location>
        <begin position="404"/>
        <end position="453"/>
    </location>
</feature>
<feature type="compositionally biased region" description="Gly residues" evidence="1">
    <location>
        <begin position="444"/>
        <end position="453"/>
    </location>
</feature>
<evidence type="ECO:0000313" key="4">
    <source>
        <dbReference type="EMBL" id="PRD43721.1"/>
    </source>
</evidence>
<feature type="compositionally biased region" description="Polar residues" evidence="1">
    <location>
        <begin position="407"/>
        <end position="417"/>
    </location>
</feature>
<dbReference type="AlphaFoldDB" id="A0A2S9IT92"/>
<feature type="domain" description="Plasmid replication protein C N-terminal" evidence="2">
    <location>
        <begin position="13"/>
        <end position="186"/>
    </location>
</feature>
<dbReference type="NCBIfam" id="NF040974">
    <property type="entry name" value="RepABC_RepC"/>
    <property type="match status" value="1"/>
</dbReference>
<name>A0A2S9IT92_9HYPH</name>
<dbReference type="InterPro" id="IPR047611">
    <property type="entry name" value="RepABC_RepC"/>
</dbReference>
<dbReference type="Proteomes" id="UP000239434">
    <property type="component" value="Unassembled WGS sequence"/>
</dbReference>
<organism evidence="4 5">
    <name type="scientific">Phyllobacterium phragmitis</name>
    <dbReference type="NCBI Taxonomy" id="2670329"/>
    <lineage>
        <taxon>Bacteria</taxon>
        <taxon>Pseudomonadati</taxon>
        <taxon>Pseudomonadota</taxon>
        <taxon>Alphaproteobacteria</taxon>
        <taxon>Hyphomicrobiales</taxon>
        <taxon>Phyllobacteriaceae</taxon>
        <taxon>Phyllobacterium</taxon>
    </lineage>
</organism>
<dbReference type="GO" id="GO:0006355">
    <property type="term" value="P:regulation of DNA-templated transcription"/>
    <property type="evidence" value="ECO:0007669"/>
    <property type="project" value="UniProtKB-ARBA"/>
</dbReference>
<dbReference type="InterPro" id="IPR021760">
    <property type="entry name" value="RepC_C"/>
</dbReference>
<dbReference type="InterPro" id="IPR011991">
    <property type="entry name" value="ArsR-like_HTH"/>
</dbReference>
<evidence type="ECO:0000313" key="5">
    <source>
        <dbReference type="Proteomes" id="UP000239434"/>
    </source>
</evidence>
<dbReference type="CDD" id="cd00090">
    <property type="entry name" value="HTH_ARSR"/>
    <property type="match status" value="1"/>
</dbReference>
<comment type="caution">
    <text evidence="4">The sequence shown here is derived from an EMBL/GenBank/DDBJ whole genome shotgun (WGS) entry which is preliminary data.</text>
</comment>
<sequence>MQTHTTTTPFGRRSISLGQILNQATAREMPKDAAVQKWQVFQHIREAKDLLGATDRSLAILNALLSFHRETELSAAGDLIVWPSNEQLAARANGMPPTTLRRHLAVLVECGLVIRRDSPNGKRFARKGRGGQIEQAYGFDLSPIVARAEEFAELADAVKSEKNAFRVAKERLTLLRRDVVKLIDTGIEERVPGNWGRVQQTYQAIIGRLPRTASRQLVDDICTDLHSLYTEIREVLETFAKTQDMDANESHSGRHIQNSNPDSQIESKGSFREKKEAGGTAAETDNVRSLPKRELPLGIVLDACPNLRDLAQGGEIRHWRDFLATVELARPMLAISPSAWREACDVMGEQHAAITLAAIYQRTEQINNAGGYLRSLTDRAREGKFSTWPMVMALLRSELDAKKPMEQESNPLNSSDNGGAAGGAGLEISDALRRTLSGGRRTPGFGGGPRNDG</sequence>
<evidence type="ECO:0000256" key="1">
    <source>
        <dbReference type="SAM" id="MobiDB-lite"/>
    </source>
</evidence>
<dbReference type="NCBIfam" id="NF010396">
    <property type="entry name" value="PRK13824.1"/>
    <property type="match status" value="1"/>
</dbReference>
<feature type="domain" description="Plasmid replication protein C C-terminal" evidence="3">
    <location>
        <begin position="296"/>
        <end position="396"/>
    </location>
</feature>
<dbReference type="InterPro" id="IPR005090">
    <property type="entry name" value="RepC_N"/>
</dbReference>
<dbReference type="RefSeq" id="WP_105741933.1">
    <property type="nucleotide sequence ID" value="NZ_PVBR01000006.1"/>
</dbReference>
<dbReference type="SUPFAM" id="SSF46785">
    <property type="entry name" value="Winged helix' DNA-binding domain"/>
    <property type="match status" value="1"/>
</dbReference>
<evidence type="ECO:0000259" key="3">
    <source>
        <dbReference type="Pfam" id="PF11800"/>
    </source>
</evidence>